<sequence>MSYSPITTTIFSTMTSDFDANVVSTISSGSERIIGLISPLMATCFSIYVLLILWSYWQGKNDEPINDFLMRMATWAFILTCGMNIQFYTTYIVPALNGLGEQLAGAITGQANPVSGLDNLLSAYINACGQIYDRAEGFQIIGAVWVITVMLIFATPFMGLAVAYIIVAKFALGLLLALGPLFISMALFPPVRQFFWNWAGQCLNYALLVGLFAGAGAIEVSFAQSIAPSGSAFPSMKQVVEIDVMGVVFFIIALNLPGLASALASGVGISTMTGNLGAAGRALAAASKMKMGGAGKDTGGSVSKA</sequence>
<evidence type="ECO:0000256" key="3">
    <source>
        <dbReference type="ARBA" id="ARBA00022989"/>
    </source>
</evidence>
<feature type="transmembrane region" description="Helical" evidence="5">
    <location>
        <begin position="140"/>
        <end position="163"/>
    </location>
</feature>
<feature type="transmembrane region" description="Helical" evidence="5">
    <location>
        <begin position="203"/>
        <end position="227"/>
    </location>
</feature>
<evidence type="ECO:0000256" key="1">
    <source>
        <dbReference type="ARBA" id="ARBA00004141"/>
    </source>
</evidence>
<dbReference type="Proteomes" id="UP001264340">
    <property type="component" value="Unassembled WGS sequence"/>
</dbReference>
<feature type="transmembrane region" description="Helical" evidence="5">
    <location>
        <begin position="33"/>
        <end position="56"/>
    </location>
</feature>
<accession>A0ABU1LZI6</accession>
<keyword evidence="4 5" id="KW-0472">Membrane</keyword>
<keyword evidence="3 5" id="KW-1133">Transmembrane helix</keyword>
<evidence type="ECO:0000313" key="7">
    <source>
        <dbReference type="Proteomes" id="UP001264340"/>
    </source>
</evidence>
<dbReference type="Pfam" id="PF04610">
    <property type="entry name" value="TrbL"/>
    <property type="match status" value="1"/>
</dbReference>
<evidence type="ECO:0000313" key="6">
    <source>
        <dbReference type="EMBL" id="MDR6412171.1"/>
    </source>
</evidence>
<comment type="caution">
    <text evidence="6">The sequence shown here is derived from an EMBL/GenBank/DDBJ whole genome shotgun (WGS) entry which is preliminary data.</text>
</comment>
<gene>
    <name evidence="6" type="ORF">J2804_005606</name>
</gene>
<dbReference type="InterPro" id="IPR007688">
    <property type="entry name" value="Conjugal_tfr_TrbL/VirB6"/>
</dbReference>
<keyword evidence="7" id="KW-1185">Reference proteome</keyword>
<dbReference type="RefSeq" id="WP_310125907.1">
    <property type="nucleotide sequence ID" value="NZ_JAVDRP010000016.1"/>
</dbReference>
<protein>
    <submittedName>
        <fullName evidence="6">Type IV secretion system protein VirB6</fullName>
    </submittedName>
</protein>
<dbReference type="EMBL" id="JAVDRP010000016">
    <property type="protein sequence ID" value="MDR6412171.1"/>
    <property type="molecule type" value="Genomic_DNA"/>
</dbReference>
<name>A0ABU1LZI6_9BURK</name>
<proteinExistence type="predicted"/>
<feature type="transmembrane region" description="Helical" evidence="5">
    <location>
        <begin position="68"/>
        <end position="89"/>
    </location>
</feature>
<evidence type="ECO:0000256" key="4">
    <source>
        <dbReference type="ARBA" id="ARBA00023136"/>
    </source>
</evidence>
<evidence type="ECO:0000256" key="2">
    <source>
        <dbReference type="ARBA" id="ARBA00022692"/>
    </source>
</evidence>
<evidence type="ECO:0000256" key="5">
    <source>
        <dbReference type="SAM" id="Phobius"/>
    </source>
</evidence>
<reference evidence="6 7" key="1">
    <citation type="submission" date="2023-07" db="EMBL/GenBank/DDBJ databases">
        <title>Sorghum-associated microbial communities from plants grown in Nebraska, USA.</title>
        <authorList>
            <person name="Schachtman D."/>
        </authorList>
    </citation>
    <scope>NUCLEOTIDE SEQUENCE [LARGE SCALE GENOMIC DNA]</scope>
    <source>
        <strain evidence="6 7">DS1316</strain>
    </source>
</reference>
<feature type="transmembrane region" description="Helical" evidence="5">
    <location>
        <begin position="170"/>
        <end position="191"/>
    </location>
</feature>
<keyword evidence="2 5" id="KW-0812">Transmembrane</keyword>
<comment type="subcellular location">
    <subcellularLocation>
        <location evidence="1">Membrane</location>
        <topology evidence="1">Multi-pass membrane protein</topology>
    </subcellularLocation>
</comment>
<organism evidence="6 7">
    <name type="scientific">Paraburkholderia terricola</name>
    <dbReference type="NCBI Taxonomy" id="169427"/>
    <lineage>
        <taxon>Bacteria</taxon>
        <taxon>Pseudomonadati</taxon>
        <taxon>Pseudomonadota</taxon>
        <taxon>Betaproteobacteria</taxon>
        <taxon>Burkholderiales</taxon>
        <taxon>Burkholderiaceae</taxon>
        <taxon>Paraburkholderia</taxon>
    </lineage>
</organism>